<dbReference type="EMBL" id="JANPWB010000001">
    <property type="protein sequence ID" value="KAJ1216976.1"/>
    <property type="molecule type" value="Genomic_DNA"/>
</dbReference>
<evidence type="ECO:0000313" key="3">
    <source>
        <dbReference type="Proteomes" id="UP001066276"/>
    </source>
</evidence>
<sequence length="85" mass="9437">MKYRASAENAGSSYCKRQRQQGRGQEHGAEWRICLTRGVEPGLKAGCVVCPQIDGSSVWIVGHSFVRWAAKQAKSRFFQSPVGPR</sequence>
<reference evidence="2" key="1">
    <citation type="journal article" date="2022" name="bioRxiv">
        <title>Sequencing and chromosome-scale assembly of the giantPleurodeles waltlgenome.</title>
        <authorList>
            <person name="Brown T."/>
            <person name="Elewa A."/>
            <person name="Iarovenko S."/>
            <person name="Subramanian E."/>
            <person name="Araus A.J."/>
            <person name="Petzold A."/>
            <person name="Susuki M."/>
            <person name="Suzuki K.-i.T."/>
            <person name="Hayashi T."/>
            <person name="Toyoda A."/>
            <person name="Oliveira C."/>
            <person name="Osipova E."/>
            <person name="Leigh N.D."/>
            <person name="Simon A."/>
            <person name="Yun M.H."/>
        </authorList>
    </citation>
    <scope>NUCLEOTIDE SEQUENCE</scope>
    <source>
        <strain evidence="2">20211129_DDA</strain>
        <tissue evidence="2">Liver</tissue>
    </source>
</reference>
<proteinExistence type="predicted"/>
<dbReference type="AlphaFoldDB" id="A0AAV7WW78"/>
<dbReference type="Proteomes" id="UP001066276">
    <property type="component" value="Chromosome 1_1"/>
</dbReference>
<organism evidence="2 3">
    <name type="scientific">Pleurodeles waltl</name>
    <name type="common">Iberian ribbed newt</name>
    <dbReference type="NCBI Taxonomy" id="8319"/>
    <lineage>
        <taxon>Eukaryota</taxon>
        <taxon>Metazoa</taxon>
        <taxon>Chordata</taxon>
        <taxon>Craniata</taxon>
        <taxon>Vertebrata</taxon>
        <taxon>Euteleostomi</taxon>
        <taxon>Amphibia</taxon>
        <taxon>Batrachia</taxon>
        <taxon>Caudata</taxon>
        <taxon>Salamandroidea</taxon>
        <taxon>Salamandridae</taxon>
        <taxon>Pleurodelinae</taxon>
        <taxon>Pleurodeles</taxon>
    </lineage>
</organism>
<feature type="region of interest" description="Disordered" evidence="1">
    <location>
        <begin position="1"/>
        <end position="26"/>
    </location>
</feature>
<protein>
    <submittedName>
        <fullName evidence="2">Uncharacterized protein</fullName>
    </submittedName>
</protein>
<keyword evidence="3" id="KW-1185">Reference proteome</keyword>
<evidence type="ECO:0000256" key="1">
    <source>
        <dbReference type="SAM" id="MobiDB-lite"/>
    </source>
</evidence>
<name>A0AAV7WW78_PLEWA</name>
<comment type="caution">
    <text evidence="2">The sequence shown here is derived from an EMBL/GenBank/DDBJ whole genome shotgun (WGS) entry which is preliminary data.</text>
</comment>
<evidence type="ECO:0000313" key="2">
    <source>
        <dbReference type="EMBL" id="KAJ1216976.1"/>
    </source>
</evidence>
<accession>A0AAV7WW78</accession>
<gene>
    <name evidence="2" type="ORF">NDU88_004574</name>
</gene>